<feature type="transmembrane region" description="Helical" evidence="1">
    <location>
        <begin position="38"/>
        <end position="56"/>
    </location>
</feature>
<reference evidence="3 4" key="1">
    <citation type="journal article" date="2018" name="Environ. Microbiol.">
        <title>Novel energy conservation strategies and behaviour of Pelotomaculum schinkii driving syntrophic propionate catabolism.</title>
        <authorList>
            <person name="Hidalgo-Ahumada C.A.P."/>
            <person name="Nobu M.K."/>
            <person name="Narihiro T."/>
            <person name="Tamaki H."/>
            <person name="Liu W.T."/>
            <person name="Kamagata Y."/>
            <person name="Stams A.J.M."/>
            <person name="Imachi H."/>
            <person name="Sousa D.Z."/>
        </authorList>
    </citation>
    <scope>NUCLEOTIDE SEQUENCE [LARGE SCALE GENOMIC DNA]</scope>
    <source>
        <strain evidence="3 4">HH</strain>
    </source>
</reference>
<dbReference type="EMBL" id="QFGA01000003">
    <property type="protein sequence ID" value="TEB04883.1"/>
    <property type="molecule type" value="Genomic_DNA"/>
</dbReference>
<dbReference type="AlphaFoldDB" id="A0A4Y7R864"/>
<keyword evidence="1" id="KW-0472">Membrane</keyword>
<feature type="transmembrane region" description="Helical" evidence="1">
    <location>
        <begin position="119"/>
        <end position="140"/>
    </location>
</feature>
<dbReference type="PANTHER" id="PTHR34978">
    <property type="entry name" value="POSSIBLE SENSOR-TRANSDUCER PROTEIN BLAR"/>
    <property type="match status" value="1"/>
</dbReference>
<feature type="transmembrane region" description="Helical" evidence="1">
    <location>
        <begin position="321"/>
        <end position="341"/>
    </location>
</feature>
<dbReference type="Proteomes" id="UP000298324">
    <property type="component" value="Unassembled WGS sequence"/>
</dbReference>
<evidence type="ECO:0000256" key="1">
    <source>
        <dbReference type="SAM" id="Phobius"/>
    </source>
</evidence>
<keyword evidence="4" id="KW-1185">Reference proteome</keyword>
<feature type="transmembrane region" description="Helical" evidence="1">
    <location>
        <begin position="6"/>
        <end position="26"/>
    </location>
</feature>
<dbReference type="RefSeq" id="WP_190259176.1">
    <property type="nucleotide sequence ID" value="NZ_QFGA01000003.1"/>
</dbReference>
<dbReference type="InterPro" id="IPR008756">
    <property type="entry name" value="Peptidase_M56"/>
</dbReference>
<feature type="domain" description="Peptidase M56" evidence="2">
    <location>
        <begin position="9"/>
        <end position="315"/>
    </location>
</feature>
<proteinExistence type="predicted"/>
<accession>A0A4Y7R864</accession>
<sequence length="653" mass="74119">MIENILRLLLQITLTSSLLIAVLLVLRMVFRGKLRPTWQYAVWILVLIRLLIPLNISSPFSVMNIIQPPPITTVETHGSDLQTFSSPFIEPLTYSEPQSNTAVQVRTEKNTSYIEKIDLFQMLFILWVIGALAVFVYMLILNRVFLRRLRQSAIELSFDQIPFYRDLCRQVGIKTPLPVVISHHLTSPCLVGLFRSYIAITPEAKTDRTILRHVLLHELCHFKQKDNLFSLLRNICCIIYWFNPLVWMAALASRDDSELSCDDRVLRYLDEKESLEYGHTLLILFNACHKKVAILNTATAMANGKSRIKTRISMIINRPKTLKTISVLAAGLVILLGVMTLTSAKADDQQNQGATIQVVGDGGLTLSDKAGASPMLNEAGSQRTLDIESLRLLANGELTFSDIINGYKADEVVKDETYHYTAWRYTLDNGLRFDLHYIQEKNLPDRYTASLSHSGSNYIFFPCRAESLERFLMACAQGDQYSLKAYASFDAKKVAEIEYDEAKQAAASLRVFDEGRIYTLDESGLFGRVCWSPDSVYGAFINMKTLDGKSGRDYCAYLYDSQNHQFYRLVNPKTVLAAFNERGIFDQEVSGIYLRPRIQWSPDGKKLLLSCYPAINGNHIVAYLVYNVAQNAVEDIVMQEVPKTLDEALSWEW</sequence>
<keyword evidence="1" id="KW-0812">Transmembrane</keyword>
<protein>
    <submittedName>
        <fullName evidence="3">Methicillin resistance mecR1 protein</fullName>
    </submittedName>
</protein>
<dbReference type="PANTHER" id="PTHR34978:SF3">
    <property type="entry name" value="SLR0241 PROTEIN"/>
    <property type="match status" value="1"/>
</dbReference>
<keyword evidence="1" id="KW-1133">Transmembrane helix</keyword>
<dbReference type="SUPFAM" id="SSF50993">
    <property type="entry name" value="Peptidase/esterase 'gauge' domain"/>
    <property type="match status" value="1"/>
</dbReference>
<evidence type="ECO:0000259" key="2">
    <source>
        <dbReference type="Pfam" id="PF05569"/>
    </source>
</evidence>
<comment type="caution">
    <text evidence="3">The sequence shown here is derived from an EMBL/GenBank/DDBJ whole genome shotgun (WGS) entry which is preliminary data.</text>
</comment>
<gene>
    <name evidence="3" type="primary">mecR1_2</name>
    <name evidence="3" type="ORF">Psch_03645</name>
</gene>
<dbReference type="Pfam" id="PF05569">
    <property type="entry name" value="Peptidase_M56"/>
    <property type="match status" value="1"/>
</dbReference>
<evidence type="ECO:0000313" key="3">
    <source>
        <dbReference type="EMBL" id="TEB04883.1"/>
    </source>
</evidence>
<dbReference type="CDD" id="cd07341">
    <property type="entry name" value="M56_BlaR1_MecR1_like"/>
    <property type="match status" value="1"/>
</dbReference>
<organism evidence="3 4">
    <name type="scientific">Pelotomaculum schinkii</name>
    <dbReference type="NCBI Taxonomy" id="78350"/>
    <lineage>
        <taxon>Bacteria</taxon>
        <taxon>Bacillati</taxon>
        <taxon>Bacillota</taxon>
        <taxon>Clostridia</taxon>
        <taxon>Eubacteriales</taxon>
        <taxon>Desulfotomaculaceae</taxon>
        <taxon>Pelotomaculum</taxon>
    </lineage>
</organism>
<name>A0A4Y7R864_9FIRM</name>
<dbReference type="InterPro" id="IPR052173">
    <property type="entry name" value="Beta-lactam_resp_regulator"/>
</dbReference>
<evidence type="ECO:0000313" key="4">
    <source>
        <dbReference type="Proteomes" id="UP000298324"/>
    </source>
</evidence>